<feature type="compositionally biased region" description="Pro residues" evidence="1">
    <location>
        <begin position="175"/>
        <end position="184"/>
    </location>
</feature>
<evidence type="ECO:0000313" key="3">
    <source>
        <dbReference type="EMBL" id="AEE46066.1"/>
    </source>
</evidence>
<evidence type="ECO:0000259" key="2">
    <source>
        <dbReference type="PROSITE" id="PS51658"/>
    </source>
</evidence>
<dbReference type="AlphaFoldDB" id="F4GZM2"/>
<dbReference type="KEGG" id="cfi:Celf_1936"/>
<dbReference type="Proteomes" id="UP000008460">
    <property type="component" value="Chromosome"/>
</dbReference>
<dbReference type="HOGENOM" id="CLU_096111_2_1_11"/>
<sequence length="184" mass="19358">MPSYVGRVGDDGGLVQVEVVGVRQHLADDEIVVLLLDPESELLVPILIGATEASAIASAQAGIVPPRPMTHDLLRDVLVATGSGLTRVEITRLQDGVFHAELVLSTGPRVDSRASDAIALALRFGCPVMCAAEVVAVAGVEVRATPTEQDLERFRRFLDVVTPEDFGTGQEPDDGPPGRPSTSG</sequence>
<dbReference type="Gene3D" id="3.10.690.10">
    <property type="entry name" value="Bifunctional nuclease domain"/>
    <property type="match status" value="1"/>
</dbReference>
<feature type="region of interest" description="Disordered" evidence="1">
    <location>
        <begin position="162"/>
        <end position="184"/>
    </location>
</feature>
<proteinExistence type="predicted"/>
<keyword evidence="4" id="KW-1185">Reference proteome</keyword>
<dbReference type="PROSITE" id="PS51658">
    <property type="entry name" value="BFN"/>
    <property type="match status" value="1"/>
</dbReference>
<dbReference type="GO" id="GO:0004518">
    <property type="term" value="F:nuclease activity"/>
    <property type="evidence" value="ECO:0007669"/>
    <property type="project" value="InterPro"/>
</dbReference>
<organism evidence="3 4">
    <name type="scientific">Cellulomonas fimi (strain ATCC 484 / DSM 20113 / JCM 1341 / CCUG 24087 / LMG 16345 / NBRC 15513 / NCIMB 8980 / NCTC 7547 / NRS-133)</name>
    <dbReference type="NCBI Taxonomy" id="590998"/>
    <lineage>
        <taxon>Bacteria</taxon>
        <taxon>Bacillati</taxon>
        <taxon>Actinomycetota</taxon>
        <taxon>Actinomycetes</taxon>
        <taxon>Micrococcales</taxon>
        <taxon>Cellulomonadaceae</taxon>
        <taxon>Cellulomonas</taxon>
    </lineage>
</organism>
<protein>
    <recommendedName>
        <fullName evidence="2">BFN domain-containing protein</fullName>
    </recommendedName>
</protein>
<dbReference type="eggNOG" id="COG1259">
    <property type="taxonomic scope" value="Bacteria"/>
</dbReference>
<feature type="domain" description="BFN" evidence="2">
    <location>
        <begin position="14"/>
        <end position="142"/>
    </location>
</feature>
<dbReference type="SUPFAM" id="SSF103256">
    <property type="entry name" value="Hypothetical protein TM0160"/>
    <property type="match status" value="1"/>
</dbReference>
<dbReference type="PANTHER" id="PTHR15160">
    <property type="entry name" value="VON HIPPEL-LINDAU PROTEIN"/>
    <property type="match status" value="1"/>
</dbReference>
<dbReference type="STRING" id="590998.Celf_1936"/>
<evidence type="ECO:0000256" key="1">
    <source>
        <dbReference type="SAM" id="MobiDB-lite"/>
    </source>
</evidence>
<evidence type="ECO:0000313" key="4">
    <source>
        <dbReference type="Proteomes" id="UP000008460"/>
    </source>
</evidence>
<dbReference type="EMBL" id="CP002666">
    <property type="protein sequence ID" value="AEE46066.1"/>
    <property type="molecule type" value="Genomic_DNA"/>
</dbReference>
<name>F4GZM2_CELFA</name>
<gene>
    <name evidence="3" type="ordered locus">Celf_1936</name>
</gene>
<dbReference type="InterPro" id="IPR003729">
    <property type="entry name" value="Bi_nuclease_dom"/>
</dbReference>
<dbReference type="Pfam" id="PF02577">
    <property type="entry name" value="BFN_dom"/>
    <property type="match status" value="1"/>
</dbReference>
<reference evidence="3 4" key="1">
    <citation type="submission" date="2011-04" db="EMBL/GenBank/DDBJ databases">
        <title>Complete sequence of Cellulomonas fimi ATCC 484.</title>
        <authorList>
            <consortium name="US DOE Joint Genome Institute"/>
            <person name="Lucas S."/>
            <person name="Han J."/>
            <person name="Lapidus A."/>
            <person name="Cheng J.-F."/>
            <person name="Goodwin L."/>
            <person name="Pitluck S."/>
            <person name="Peters L."/>
            <person name="Chertkov O."/>
            <person name="Detter J.C."/>
            <person name="Han C."/>
            <person name="Tapia R."/>
            <person name="Land M."/>
            <person name="Hauser L."/>
            <person name="Kyrpides N."/>
            <person name="Ivanova N."/>
            <person name="Ovchinnikova G."/>
            <person name="Pagani I."/>
            <person name="Mead D."/>
            <person name="Brumm P."/>
            <person name="Woyke T."/>
        </authorList>
    </citation>
    <scope>NUCLEOTIDE SEQUENCE [LARGE SCALE GENOMIC DNA]</scope>
    <source>
        <strain evidence="4">ATCC 484 / DSM 20113 / JCM 1341 / NBRC 15513 / NCIMB 8980 / NCTC 7547</strain>
    </source>
</reference>
<dbReference type="InterPro" id="IPR036104">
    <property type="entry name" value="BFN_sf"/>
</dbReference>
<accession>F4GZM2</accession>
<dbReference type="PANTHER" id="PTHR15160:SF1">
    <property type="entry name" value="VON HIPPEL-LINDAU DISEASE TUMOR SUPPRESSOR"/>
    <property type="match status" value="1"/>
</dbReference>